<feature type="compositionally biased region" description="Basic and acidic residues" evidence="2">
    <location>
        <begin position="576"/>
        <end position="589"/>
    </location>
</feature>
<evidence type="ECO:0000256" key="2">
    <source>
        <dbReference type="SAM" id="MobiDB-lite"/>
    </source>
</evidence>
<protein>
    <recommendedName>
        <fullName evidence="5">Phage portal protein</fullName>
    </recommendedName>
</protein>
<reference evidence="3 4" key="1">
    <citation type="submission" date="2020-03" db="EMBL/GenBank/DDBJ databases">
        <title>Whole genome shotgun sequence of Phytohabitans houttuyneae NBRC 108639.</title>
        <authorList>
            <person name="Komaki H."/>
            <person name="Tamura T."/>
        </authorList>
    </citation>
    <scope>NUCLEOTIDE SEQUENCE [LARGE SCALE GENOMIC DNA]</scope>
    <source>
        <strain evidence="3 4">NBRC 108639</strain>
    </source>
</reference>
<evidence type="ECO:0008006" key="5">
    <source>
        <dbReference type="Google" id="ProtNLM"/>
    </source>
</evidence>
<dbReference type="AlphaFoldDB" id="A0A6V8KCT0"/>
<evidence type="ECO:0000256" key="1">
    <source>
        <dbReference type="SAM" id="Coils"/>
    </source>
</evidence>
<dbReference type="RefSeq" id="WP_173057027.1">
    <property type="nucleotide sequence ID" value="NZ_BAABGO010000001.1"/>
</dbReference>
<feature type="region of interest" description="Disordered" evidence="2">
    <location>
        <begin position="514"/>
        <end position="612"/>
    </location>
</feature>
<evidence type="ECO:0000313" key="4">
    <source>
        <dbReference type="Proteomes" id="UP000482800"/>
    </source>
</evidence>
<proteinExistence type="predicted"/>
<feature type="compositionally biased region" description="Acidic residues" evidence="2">
    <location>
        <begin position="593"/>
        <end position="602"/>
    </location>
</feature>
<evidence type="ECO:0000313" key="3">
    <source>
        <dbReference type="EMBL" id="GFJ79497.1"/>
    </source>
</evidence>
<keyword evidence="4" id="KW-1185">Reference proteome</keyword>
<dbReference type="Proteomes" id="UP000482800">
    <property type="component" value="Unassembled WGS sequence"/>
</dbReference>
<dbReference type="EMBL" id="BLPF01000001">
    <property type="protein sequence ID" value="GFJ79497.1"/>
    <property type="molecule type" value="Genomic_DNA"/>
</dbReference>
<accession>A0A6V8KCT0</accession>
<keyword evidence="1" id="KW-0175">Coiled coil</keyword>
<sequence>MGRSRRHRQHRPVAVAVAESADLRHRVAIAENNAELAERRLARVSLEESVADLERAVLNDPGWRRFTTLTEQEFTDEGRRQLRAVCRLMSIANPLIRRGLNLRSAYVWASGVEITARADGQDEDEQDVQAVVAAFLDDEANQRAVTGPAARDRLEHCLGTDGELWIACFTRPVSGHVQTRVFLADEISEVIHNPEDRSEPWYYRRVWTEKVYNADGSVTYAQRERLYPDIDYRPIGRQKLRQLGGIDIAWDTPTMHVNVNRPEGWLRGIPDAYAAVNWARAYKEFLEQWATLMKALARFAWRLTAKGSQRAQARARIAQAPGRDPATGDAQDVGGTAITPMDAVLEAIPKSGATIDAESGRPLAMMVASALDMPVTMLLSDPGQTGARAVAETLDQPTELAMGQRRDLWGAVYQRLIRYAITEAVRAPKGALKGQVKRDQVTGREVLTLAGETDDTIDLAWPDLDETETGAVITAIKAAADTGTVPPEVILRLLLTALGVRDVDGIMRKMVGEDGEFRWPTPPGAGTGADAAALARGGGDPAQAGPGRMAPADEQPAVDDPAGQRQADMDWGLFGGRRDNAGDGDRGEVGAEPVDEEDDEDVDLGRFQLQAG</sequence>
<organism evidence="3 4">
    <name type="scientific">Phytohabitans houttuyneae</name>
    <dbReference type="NCBI Taxonomy" id="1076126"/>
    <lineage>
        <taxon>Bacteria</taxon>
        <taxon>Bacillati</taxon>
        <taxon>Actinomycetota</taxon>
        <taxon>Actinomycetes</taxon>
        <taxon>Micromonosporales</taxon>
        <taxon>Micromonosporaceae</taxon>
    </lineage>
</organism>
<comment type="caution">
    <text evidence="3">The sequence shown here is derived from an EMBL/GenBank/DDBJ whole genome shotgun (WGS) entry which is preliminary data.</text>
</comment>
<feature type="coiled-coil region" evidence="1">
    <location>
        <begin position="20"/>
        <end position="47"/>
    </location>
</feature>
<reference evidence="3 4" key="2">
    <citation type="submission" date="2020-03" db="EMBL/GenBank/DDBJ databases">
        <authorList>
            <person name="Ichikawa N."/>
            <person name="Kimura A."/>
            <person name="Kitahashi Y."/>
            <person name="Uohara A."/>
        </authorList>
    </citation>
    <scope>NUCLEOTIDE SEQUENCE [LARGE SCALE GENOMIC DNA]</scope>
    <source>
        <strain evidence="3 4">NBRC 108639</strain>
    </source>
</reference>
<name>A0A6V8KCT0_9ACTN</name>
<gene>
    <name evidence="3" type="ORF">Phou_036770</name>
</gene>